<sequence length="166" mass="18806">MRKSNWIIAAVLLLASVLFLWLWQALQFNLVDNPLDLVVTVVWWVIIIAACLAIHWAEKKRQERIRTIFVAPGLIYNSELGVIRLNPDTDLVEALQTVLSSLTYGFDLAELPSNSRVRFQRIVRSSKFSDAGSTWEGEVVEVAHPDQPKPFHDRRELAMLVGGARA</sequence>
<protein>
    <submittedName>
        <fullName evidence="2">Uncharacterized protein</fullName>
    </submittedName>
</protein>
<evidence type="ECO:0000313" key="3">
    <source>
        <dbReference type="Proteomes" id="UP001343724"/>
    </source>
</evidence>
<keyword evidence="1" id="KW-1133">Transmembrane helix</keyword>
<keyword evidence="1" id="KW-0812">Transmembrane</keyword>
<comment type="caution">
    <text evidence="2">The sequence shown here is derived from an EMBL/GenBank/DDBJ whole genome shotgun (WGS) entry which is preliminary data.</text>
</comment>
<gene>
    <name evidence="2" type="ORF">VJ920_00190</name>
</gene>
<dbReference type="Proteomes" id="UP001343724">
    <property type="component" value="Unassembled WGS sequence"/>
</dbReference>
<dbReference type="EMBL" id="JAYMFH010000001">
    <property type="protein sequence ID" value="MEC4293730.1"/>
    <property type="molecule type" value="Genomic_DNA"/>
</dbReference>
<accession>A0ABU6IV74</accession>
<reference evidence="2 3" key="1">
    <citation type="submission" date="2024-01" db="EMBL/GenBank/DDBJ databases">
        <title>novel species in genus Adlercreutzia.</title>
        <authorList>
            <person name="Liu X."/>
        </authorList>
    </citation>
    <scope>NUCLEOTIDE SEQUENCE [LARGE SCALE GENOMIC DNA]</scope>
    <source>
        <strain evidence="2 3">R22</strain>
    </source>
</reference>
<organism evidence="2 3">
    <name type="scientific">Adlercreutzia shanghongiae</name>
    <dbReference type="NCBI Taxonomy" id="3111773"/>
    <lineage>
        <taxon>Bacteria</taxon>
        <taxon>Bacillati</taxon>
        <taxon>Actinomycetota</taxon>
        <taxon>Coriobacteriia</taxon>
        <taxon>Eggerthellales</taxon>
        <taxon>Eggerthellaceae</taxon>
        <taxon>Adlercreutzia</taxon>
    </lineage>
</organism>
<proteinExistence type="predicted"/>
<evidence type="ECO:0000313" key="2">
    <source>
        <dbReference type="EMBL" id="MEC4293730.1"/>
    </source>
</evidence>
<keyword evidence="1" id="KW-0472">Membrane</keyword>
<keyword evidence="3" id="KW-1185">Reference proteome</keyword>
<dbReference type="RefSeq" id="WP_326438137.1">
    <property type="nucleotide sequence ID" value="NZ_JAYMFH010000001.1"/>
</dbReference>
<evidence type="ECO:0000256" key="1">
    <source>
        <dbReference type="SAM" id="Phobius"/>
    </source>
</evidence>
<feature type="transmembrane region" description="Helical" evidence="1">
    <location>
        <begin position="37"/>
        <end position="57"/>
    </location>
</feature>
<name>A0ABU6IV74_9ACTN</name>